<proteinExistence type="predicted"/>
<evidence type="ECO:0000313" key="2">
    <source>
        <dbReference type="Proteomes" id="UP000321735"/>
    </source>
</evidence>
<evidence type="ECO:0000313" key="1">
    <source>
        <dbReference type="EMBL" id="QDZ77224.1"/>
    </source>
</evidence>
<protein>
    <submittedName>
        <fullName evidence="1">Uncharacterized protein</fullName>
    </submittedName>
</protein>
<organism evidence="1 2">
    <name type="scientific">Bacillus cereus</name>
    <dbReference type="NCBI Taxonomy" id="1396"/>
    <lineage>
        <taxon>Bacteria</taxon>
        <taxon>Bacillati</taxon>
        <taxon>Bacillota</taxon>
        <taxon>Bacilli</taxon>
        <taxon>Bacillales</taxon>
        <taxon>Bacillaceae</taxon>
        <taxon>Bacillus</taxon>
        <taxon>Bacillus cereus group</taxon>
    </lineage>
</organism>
<reference evidence="1 2" key="1">
    <citation type="journal article" date="2019" name="Ecotoxicol. Environ. Saf.">
        <title>Microbial characterization of heavy metal resistant bacterial strains isolated from an electroplating wastewater treatment plant.</title>
        <authorList>
            <person name="Cai X."/>
            <person name="Zheng X."/>
            <person name="Zhang D."/>
            <person name="Iqbal W."/>
            <person name="Liu C."/>
            <person name="Yang B."/>
            <person name="Zhao X."/>
            <person name="Lu X."/>
            <person name="Mao Y."/>
        </authorList>
    </citation>
    <scope>NUCLEOTIDE SEQUENCE [LARGE SCALE GENOMIC DNA]</scope>
    <source>
        <strain evidence="1 2">Co1-1</strain>
    </source>
</reference>
<dbReference type="EMBL" id="CP031778">
    <property type="protein sequence ID" value="QDZ77224.1"/>
    <property type="molecule type" value="Genomic_DNA"/>
</dbReference>
<dbReference type="AlphaFoldDB" id="A0A9X7M1T5"/>
<name>A0A9X7M1T5_BACCE</name>
<accession>A0A9X7M1T5</accession>
<sequence length="106" mass="12297">MDKSWSGNSKQLLQEIDWKMSRIESILQQVSIDGLIEEAYEIHEMFLKASQLLFTLQQDPKMTSLAKGLHLQLKSIQEQYNQLFDKGETNCKYSEKSDDKKDTPIA</sequence>
<gene>
    <name evidence="1" type="ORF">D0437_31480</name>
</gene>
<dbReference type="Proteomes" id="UP000321735">
    <property type="component" value="Chromosome"/>
</dbReference>
<dbReference type="RefSeq" id="WP_208743021.1">
    <property type="nucleotide sequence ID" value="NZ_CP031778.1"/>
</dbReference>